<evidence type="ECO:0000256" key="1">
    <source>
        <dbReference type="SAM" id="MobiDB-lite"/>
    </source>
</evidence>
<feature type="compositionally biased region" description="Low complexity" evidence="1">
    <location>
        <begin position="170"/>
        <end position="183"/>
    </location>
</feature>
<name>A0A0M4CZI0_9BACT</name>
<proteinExistence type="predicted"/>
<accession>A0A0M4CZI0</accession>
<reference evidence="2 3" key="1">
    <citation type="submission" date="2015-07" db="EMBL/GenBank/DDBJ databases">
        <title>Isolation and Genomic Characterization of a Novel Halophilic Metal-Reducing Deltaproteobacterium from the Deep Subsurface.</title>
        <authorList>
            <person name="Badalamenti J.P."/>
            <person name="Summers Z.M."/>
            <person name="Gralnick J.A."/>
            <person name="Bond D.R."/>
        </authorList>
    </citation>
    <scope>NUCLEOTIDE SEQUENCE [LARGE SCALE GENOMIC DNA]</scope>
    <source>
        <strain evidence="2 3">WTL</strain>
    </source>
</reference>
<dbReference type="RefSeq" id="WP_053549654.1">
    <property type="nucleotide sequence ID" value="NZ_CP010802.1"/>
</dbReference>
<dbReference type="Proteomes" id="UP000057158">
    <property type="component" value="Chromosome"/>
</dbReference>
<evidence type="ECO:0000313" key="2">
    <source>
        <dbReference type="EMBL" id="ALC15446.1"/>
    </source>
</evidence>
<dbReference type="KEGG" id="des:DSOUD_0658"/>
<keyword evidence="3" id="KW-1185">Reference proteome</keyword>
<organism evidence="2 3">
    <name type="scientific">Desulfuromonas soudanensis</name>
    <dbReference type="NCBI Taxonomy" id="1603606"/>
    <lineage>
        <taxon>Bacteria</taxon>
        <taxon>Pseudomonadati</taxon>
        <taxon>Thermodesulfobacteriota</taxon>
        <taxon>Desulfuromonadia</taxon>
        <taxon>Desulfuromonadales</taxon>
        <taxon>Desulfuromonadaceae</taxon>
        <taxon>Desulfuromonas</taxon>
    </lineage>
</organism>
<dbReference type="EMBL" id="CP010802">
    <property type="protein sequence ID" value="ALC15446.1"/>
    <property type="molecule type" value="Genomic_DNA"/>
</dbReference>
<dbReference type="OrthoDB" id="5608857at2"/>
<dbReference type="SUPFAM" id="SSF54523">
    <property type="entry name" value="Pili subunits"/>
    <property type="match status" value="1"/>
</dbReference>
<feature type="region of interest" description="Disordered" evidence="1">
    <location>
        <begin position="162"/>
        <end position="183"/>
    </location>
</feature>
<sequence length="183" mass="20451">MKRSVTPRLGNQHGFALLTVLVAVVILGLTAAVTGSSWKTLVQQSREEELFWRGDQIRRGIESYYTFSTSGARNQLPAKLEDLVKDPRSLQTNRHLRRVYLDPMTGEDWVLIKDPGGHITGVRSASTLEPFRKDGFPEGYESFVSRSKYSEWEFVYVPKVTKVPPPTRPGVPGSPVAPPARAN</sequence>
<gene>
    <name evidence="2" type="ORF">DSOUD_0658</name>
</gene>
<dbReference type="AlphaFoldDB" id="A0A0M4CZI0"/>
<dbReference type="PATRIC" id="fig|1603606.3.peg.716"/>
<evidence type="ECO:0000313" key="3">
    <source>
        <dbReference type="Proteomes" id="UP000057158"/>
    </source>
</evidence>
<dbReference type="STRING" id="1603606.DSOUD_0658"/>
<protein>
    <submittedName>
        <fullName evidence="2">Type II secretory pathway pseudopilin PulG</fullName>
    </submittedName>
</protein>
<dbReference type="InterPro" id="IPR045584">
    <property type="entry name" value="Pilin-like"/>
</dbReference>